<gene>
    <name evidence="1" type="ORF">H6F44_20040</name>
</gene>
<reference evidence="1" key="1">
    <citation type="journal article" date="2015" name="ISME J.">
        <title>Draft Genome Sequence of Streptomyces incarnatus NRRL8089, which Produces the Nucleoside Antibiotic Sinefungin.</title>
        <authorList>
            <person name="Oshima K."/>
            <person name="Hattori M."/>
            <person name="Shimizu H."/>
            <person name="Fukuda K."/>
            <person name="Nemoto M."/>
            <person name="Inagaki K."/>
            <person name="Tamura T."/>
        </authorList>
    </citation>
    <scope>NUCLEOTIDE SEQUENCE</scope>
    <source>
        <strain evidence="1">FACHB-1277</strain>
    </source>
</reference>
<dbReference type="AlphaFoldDB" id="A0A926ZA08"/>
<dbReference type="RefSeq" id="WP_190352855.1">
    <property type="nucleotide sequence ID" value="NZ_JACJPY010000101.1"/>
</dbReference>
<organism evidence="1 2">
    <name type="scientific">Pseudanabaena cinerea FACHB-1277</name>
    <dbReference type="NCBI Taxonomy" id="2949581"/>
    <lineage>
        <taxon>Bacteria</taxon>
        <taxon>Bacillati</taxon>
        <taxon>Cyanobacteriota</taxon>
        <taxon>Cyanophyceae</taxon>
        <taxon>Pseudanabaenales</taxon>
        <taxon>Pseudanabaenaceae</taxon>
        <taxon>Pseudanabaena</taxon>
        <taxon>Pseudanabaena cinerea</taxon>
    </lineage>
</organism>
<evidence type="ECO:0000313" key="1">
    <source>
        <dbReference type="EMBL" id="MBD2152389.1"/>
    </source>
</evidence>
<proteinExistence type="predicted"/>
<evidence type="ECO:0000313" key="2">
    <source>
        <dbReference type="Proteomes" id="UP000631421"/>
    </source>
</evidence>
<keyword evidence="2" id="KW-1185">Reference proteome</keyword>
<sequence length="75" mass="8816">MTTYPHYRQTTEQGTIIRLVGRNPDGTLIADALFGQENNKGWWRLVPLTMRKILQDTSKLPEFDDHYPQDFLPIR</sequence>
<dbReference type="Proteomes" id="UP000631421">
    <property type="component" value="Unassembled WGS sequence"/>
</dbReference>
<name>A0A926ZA08_9CYAN</name>
<protein>
    <submittedName>
        <fullName evidence="1">Uncharacterized protein</fullName>
    </submittedName>
</protein>
<dbReference type="EMBL" id="JACJPY010000101">
    <property type="protein sequence ID" value="MBD2152389.1"/>
    <property type="molecule type" value="Genomic_DNA"/>
</dbReference>
<comment type="caution">
    <text evidence="1">The sequence shown here is derived from an EMBL/GenBank/DDBJ whole genome shotgun (WGS) entry which is preliminary data.</text>
</comment>
<accession>A0A926ZA08</accession>
<reference evidence="1" key="2">
    <citation type="submission" date="2020-08" db="EMBL/GenBank/DDBJ databases">
        <authorList>
            <person name="Chen M."/>
            <person name="Teng W."/>
            <person name="Zhao L."/>
            <person name="Hu C."/>
            <person name="Zhou Y."/>
            <person name="Han B."/>
            <person name="Song L."/>
            <person name="Shu W."/>
        </authorList>
    </citation>
    <scope>NUCLEOTIDE SEQUENCE</scope>
    <source>
        <strain evidence="1">FACHB-1277</strain>
    </source>
</reference>